<feature type="transmembrane region" description="Helical" evidence="6">
    <location>
        <begin position="184"/>
        <end position="204"/>
    </location>
</feature>
<keyword evidence="3 6" id="KW-0812">Transmembrane</keyword>
<dbReference type="InterPro" id="IPR005226">
    <property type="entry name" value="UPF0014_fam"/>
</dbReference>
<dbReference type="Proteomes" id="UP001209755">
    <property type="component" value="Unassembled WGS sequence"/>
</dbReference>
<dbReference type="RefSeq" id="WP_264599895.1">
    <property type="nucleotide sequence ID" value="NZ_JAOQNS010000001.1"/>
</dbReference>
<evidence type="ECO:0000256" key="1">
    <source>
        <dbReference type="ARBA" id="ARBA00004141"/>
    </source>
</evidence>
<feature type="transmembrane region" description="Helical" evidence="6">
    <location>
        <begin position="129"/>
        <end position="149"/>
    </location>
</feature>
<evidence type="ECO:0000256" key="2">
    <source>
        <dbReference type="ARBA" id="ARBA00005268"/>
    </source>
</evidence>
<comment type="caution">
    <text evidence="7">The sequence shown here is derived from an EMBL/GenBank/DDBJ whole genome shotgun (WGS) entry which is preliminary data.</text>
</comment>
<protein>
    <submittedName>
        <fullName evidence="7">ABC transport system permease protein</fullName>
    </submittedName>
</protein>
<evidence type="ECO:0000256" key="6">
    <source>
        <dbReference type="SAM" id="Phobius"/>
    </source>
</evidence>
<proteinExistence type="inferred from homology"/>
<dbReference type="Pfam" id="PF03649">
    <property type="entry name" value="UPF0014"/>
    <property type="match status" value="1"/>
</dbReference>
<dbReference type="PANTHER" id="PTHR30028:SF0">
    <property type="entry name" value="PROTEIN ALUMINUM SENSITIVE 3"/>
    <property type="match status" value="1"/>
</dbReference>
<feature type="transmembrane region" description="Helical" evidence="6">
    <location>
        <begin position="65"/>
        <end position="83"/>
    </location>
</feature>
<gene>
    <name evidence="7" type="ORF">M2319_000554</name>
</gene>
<evidence type="ECO:0000313" key="7">
    <source>
        <dbReference type="EMBL" id="MCW2306238.1"/>
    </source>
</evidence>
<evidence type="ECO:0000256" key="3">
    <source>
        <dbReference type="ARBA" id="ARBA00022692"/>
    </source>
</evidence>
<accession>A0ABT3H765</accession>
<feature type="transmembrane region" description="Helical" evidence="6">
    <location>
        <begin position="95"/>
        <end position="117"/>
    </location>
</feature>
<reference evidence="8" key="1">
    <citation type="submission" date="2023-07" db="EMBL/GenBank/DDBJ databases">
        <title>Genome sequencing of Purple Non-Sulfur Bacteria from various extreme environments.</title>
        <authorList>
            <person name="Mayer M."/>
        </authorList>
    </citation>
    <scope>NUCLEOTIDE SEQUENCE [LARGE SCALE GENOMIC DNA]</scope>
    <source>
        <strain evidence="8">DSM 17935</strain>
    </source>
</reference>
<sequence>MSDYVQLTYGHVAMAAIFLCLNGAISIALGLGLAKKLAVSAVRMAIQLVLVGLVLKTLFDISSPWLTLAVALLMGAIAGREVLSRQETPVAGPWGYGIGTGAMVLSGGIVLIFALTLQIDADPWYSPRYALPLFGMILGNAMTGVALGLETLTRAARRERPAIEARLALGATRWEALRPFTRQALATGFMPSINAMAATGVVSLPGMMTGQILAGIAPTEAVKYQLMIMFLIAGSTGMGVLLSVLISTWRLTDTRHRLRLDRLVSSN</sequence>
<keyword evidence="5 6" id="KW-0472">Membrane</keyword>
<organism evidence="7 8">
    <name type="scientific">Rhodobium gokarnense</name>
    <dbReference type="NCBI Taxonomy" id="364296"/>
    <lineage>
        <taxon>Bacteria</taxon>
        <taxon>Pseudomonadati</taxon>
        <taxon>Pseudomonadota</taxon>
        <taxon>Alphaproteobacteria</taxon>
        <taxon>Hyphomicrobiales</taxon>
        <taxon>Rhodobiaceae</taxon>
        <taxon>Rhodobium</taxon>
    </lineage>
</organism>
<feature type="transmembrane region" description="Helical" evidence="6">
    <location>
        <begin position="12"/>
        <end position="34"/>
    </location>
</feature>
<keyword evidence="8" id="KW-1185">Reference proteome</keyword>
<dbReference type="EMBL" id="JAOQNS010000001">
    <property type="protein sequence ID" value="MCW2306238.1"/>
    <property type="molecule type" value="Genomic_DNA"/>
</dbReference>
<comment type="subcellular location">
    <subcellularLocation>
        <location evidence="1">Membrane</location>
        <topology evidence="1">Multi-pass membrane protein</topology>
    </subcellularLocation>
</comment>
<keyword evidence="4 6" id="KW-1133">Transmembrane helix</keyword>
<evidence type="ECO:0000256" key="4">
    <source>
        <dbReference type="ARBA" id="ARBA00022989"/>
    </source>
</evidence>
<feature type="transmembrane region" description="Helical" evidence="6">
    <location>
        <begin position="224"/>
        <end position="249"/>
    </location>
</feature>
<dbReference type="PANTHER" id="PTHR30028">
    <property type="entry name" value="UPF0014 INNER MEMBRANE PROTEIN YBBM-RELATED"/>
    <property type="match status" value="1"/>
</dbReference>
<comment type="similarity">
    <text evidence="2">Belongs to the UPF0014 family.</text>
</comment>
<evidence type="ECO:0000256" key="5">
    <source>
        <dbReference type="ARBA" id="ARBA00023136"/>
    </source>
</evidence>
<evidence type="ECO:0000313" key="8">
    <source>
        <dbReference type="Proteomes" id="UP001209755"/>
    </source>
</evidence>
<name>A0ABT3H765_9HYPH</name>